<dbReference type="Proteomes" id="UP000030002">
    <property type="component" value="Unassembled WGS sequence"/>
</dbReference>
<dbReference type="InterPro" id="IPR010982">
    <property type="entry name" value="Lambda_DNA-bd_dom_sf"/>
</dbReference>
<dbReference type="AlphaFoldDB" id="A0A0A0JD65"/>
<dbReference type="GO" id="GO:0003677">
    <property type="term" value="F:DNA binding"/>
    <property type="evidence" value="ECO:0007669"/>
    <property type="project" value="InterPro"/>
</dbReference>
<dbReference type="eggNOG" id="ENOG50328UV">
    <property type="taxonomic scope" value="Bacteria"/>
</dbReference>
<feature type="region of interest" description="Disordered" evidence="1">
    <location>
        <begin position="166"/>
        <end position="191"/>
    </location>
</feature>
<evidence type="ECO:0000313" key="2">
    <source>
        <dbReference type="EMBL" id="KGN33962.1"/>
    </source>
</evidence>
<name>A0A0A0JD65_9MICO</name>
<comment type="caution">
    <text evidence="2">The sequence shown here is derived from an EMBL/GenBank/DDBJ whole genome shotgun (WGS) entry which is preliminary data.</text>
</comment>
<evidence type="ECO:0000313" key="3">
    <source>
        <dbReference type="Proteomes" id="UP000030002"/>
    </source>
</evidence>
<proteinExistence type="predicted"/>
<reference evidence="2 3" key="1">
    <citation type="submission" date="2013-08" db="EMBL/GenBank/DDBJ databases">
        <title>The genome sequence of Knoellia sinensis.</title>
        <authorList>
            <person name="Zhu W."/>
            <person name="Wang G."/>
        </authorList>
    </citation>
    <scope>NUCLEOTIDE SEQUENCE [LARGE SCALE GENOMIC DNA]</scope>
    <source>
        <strain evidence="2 3">KCTC 19936</strain>
    </source>
</reference>
<keyword evidence="3" id="KW-1185">Reference proteome</keyword>
<accession>A0A0A0JD65</accession>
<dbReference type="STRING" id="1385520.N802_08280"/>
<evidence type="ECO:0000256" key="1">
    <source>
        <dbReference type="SAM" id="MobiDB-lite"/>
    </source>
</evidence>
<feature type="compositionally biased region" description="Polar residues" evidence="1">
    <location>
        <begin position="172"/>
        <end position="181"/>
    </location>
</feature>
<protein>
    <submittedName>
        <fullName evidence="2">Uncharacterized protein</fullName>
    </submittedName>
</protein>
<sequence length="191" mass="21113">MLWCDAGRMAERRCMTPEQRAEQDLADHAAAARELTVAGAVGLALRDHRRRLGLSQRAYAAVRHRAPSLIARLETAAGRFRLDDVVEALAGTGFALAVVRLAETEGAVSSATIVDPMDWPLTELIARVRDGSRRFPAHHETRSVINPPAWWWHREFFVGKGPEPRWYAPRTASPQSTSGPSPDQDARDEAA</sequence>
<dbReference type="EMBL" id="AVPJ01000003">
    <property type="protein sequence ID" value="KGN33962.1"/>
    <property type="molecule type" value="Genomic_DNA"/>
</dbReference>
<organism evidence="2 3">
    <name type="scientific">Knoellia sinensis KCTC 19936</name>
    <dbReference type="NCBI Taxonomy" id="1385520"/>
    <lineage>
        <taxon>Bacteria</taxon>
        <taxon>Bacillati</taxon>
        <taxon>Actinomycetota</taxon>
        <taxon>Actinomycetes</taxon>
        <taxon>Micrococcales</taxon>
        <taxon>Intrasporangiaceae</taxon>
        <taxon>Knoellia</taxon>
    </lineage>
</organism>
<dbReference type="SUPFAM" id="SSF47413">
    <property type="entry name" value="lambda repressor-like DNA-binding domains"/>
    <property type="match status" value="1"/>
</dbReference>
<gene>
    <name evidence="2" type="ORF">N802_08280</name>
</gene>